<proteinExistence type="inferred from homology"/>
<reference evidence="9" key="1">
    <citation type="journal article" date="2019" name="Int. J. Syst. Evol. Microbiol.">
        <title>The Global Catalogue of Microorganisms (GCM) 10K type strain sequencing project: providing services to taxonomists for standard genome sequencing and annotation.</title>
        <authorList>
            <consortium name="The Broad Institute Genomics Platform"/>
            <consortium name="The Broad Institute Genome Sequencing Center for Infectious Disease"/>
            <person name="Wu L."/>
            <person name="Ma J."/>
        </authorList>
    </citation>
    <scope>NUCLEOTIDE SEQUENCE [LARGE SCALE GENOMIC DNA]</scope>
    <source>
        <strain evidence="9">CGMCC 1.7693</strain>
    </source>
</reference>
<feature type="transmembrane region" description="Helical" evidence="7">
    <location>
        <begin position="342"/>
        <end position="365"/>
    </location>
</feature>
<evidence type="ECO:0000256" key="3">
    <source>
        <dbReference type="ARBA" id="ARBA00022692"/>
    </source>
</evidence>
<dbReference type="PROSITE" id="PS50267">
    <property type="entry name" value="NA_NEUROTRAN_SYMP_3"/>
    <property type="match status" value="1"/>
</dbReference>
<evidence type="ECO:0000256" key="7">
    <source>
        <dbReference type="SAM" id="Phobius"/>
    </source>
</evidence>
<dbReference type="InterPro" id="IPR047218">
    <property type="entry name" value="YocR/YhdH-like"/>
</dbReference>
<evidence type="ECO:0000256" key="2">
    <source>
        <dbReference type="ARBA" id="ARBA00022448"/>
    </source>
</evidence>
<comment type="subcellular location">
    <subcellularLocation>
        <location evidence="1">Membrane</location>
        <topology evidence="1">Multi-pass membrane protein</topology>
    </subcellularLocation>
</comment>
<comment type="similarity">
    <text evidence="6">Belongs to the sodium:neurotransmitter symporter (SNF) (TC 2.A.22) family.</text>
</comment>
<dbReference type="Proteomes" id="UP000641206">
    <property type="component" value="Unassembled WGS sequence"/>
</dbReference>
<evidence type="ECO:0000313" key="8">
    <source>
        <dbReference type="EMBL" id="GGP16575.1"/>
    </source>
</evidence>
<dbReference type="EMBL" id="BMLW01000020">
    <property type="protein sequence ID" value="GGP16575.1"/>
    <property type="molecule type" value="Genomic_DNA"/>
</dbReference>
<dbReference type="PRINTS" id="PR00176">
    <property type="entry name" value="NANEUSMPORT"/>
</dbReference>
<evidence type="ECO:0000313" key="9">
    <source>
        <dbReference type="Proteomes" id="UP000641206"/>
    </source>
</evidence>
<feature type="transmembrane region" description="Helical" evidence="7">
    <location>
        <begin position="43"/>
        <end position="65"/>
    </location>
</feature>
<feature type="transmembrane region" description="Helical" evidence="7">
    <location>
        <begin position="86"/>
        <end position="114"/>
    </location>
</feature>
<dbReference type="SUPFAM" id="SSF161070">
    <property type="entry name" value="SNF-like"/>
    <property type="match status" value="1"/>
</dbReference>
<dbReference type="RefSeq" id="WP_188738126.1">
    <property type="nucleotide sequence ID" value="NZ_BMLW01000020.1"/>
</dbReference>
<gene>
    <name evidence="8" type="ORF">GCM10011346_49090</name>
</gene>
<evidence type="ECO:0000256" key="6">
    <source>
        <dbReference type="RuleBase" id="RU003732"/>
    </source>
</evidence>
<dbReference type="PANTHER" id="PTHR42948">
    <property type="entry name" value="TRANSPORTER"/>
    <property type="match status" value="1"/>
</dbReference>
<keyword evidence="2 6" id="KW-0813">Transport</keyword>
<keyword evidence="9" id="KW-1185">Reference proteome</keyword>
<feature type="transmembrane region" description="Helical" evidence="7">
    <location>
        <begin position="254"/>
        <end position="278"/>
    </location>
</feature>
<organism evidence="8 9">
    <name type="scientific">Oceanobacillus neutriphilus</name>
    <dbReference type="NCBI Taxonomy" id="531815"/>
    <lineage>
        <taxon>Bacteria</taxon>
        <taxon>Bacillati</taxon>
        <taxon>Bacillota</taxon>
        <taxon>Bacilli</taxon>
        <taxon>Bacillales</taxon>
        <taxon>Bacillaceae</taxon>
        <taxon>Oceanobacillus</taxon>
    </lineage>
</organism>
<feature type="transmembrane region" description="Helical" evidence="7">
    <location>
        <begin position="143"/>
        <end position="162"/>
    </location>
</feature>
<dbReference type="NCBIfam" id="NF037979">
    <property type="entry name" value="Na_transp"/>
    <property type="match status" value="1"/>
</dbReference>
<dbReference type="PROSITE" id="PS00610">
    <property type="entry name" value="NA_NEUROTRAN_SYMP_1"/>
    <property type="match status" value="1"/>
</dbReference>
<keyword evidence="6" id="KW-0769">Symport</keyword>
<name>A0ABQ2P2K0_9BACI</name>
<dbReference type="PANTHER" id="PTHR42948:SF1">
    <property type="entry name" value="TRANSPORTER"/>
    <property type="match status" value="1"/>
</dbReference>
<evidence type="ECO:0000256" key="5">
    <source>
        <dbReference type="ARBA" id="ARBA00023136"/>
    </source>
</evidence>
<dbReference type="InterPro" id="IPR037272">
    <property type="entry name" value="SNS_sf"/>
</dbReference>
<feature type="transmembrane region" description="Helical" evidence="7">
    <location>
        <begin position="216"/>
        <end position="242"/>
    </location>
</feature>
<feature type="transmembrane region" description="Helical" evidence="7">
    <location>
        <begin position="12"/>
        <end position="31"/>
    </location>
</feature>
<dbReference type="InterPro" id="IPR000175">
    <property type="entry name" value="Na/ntran_symport"/>
</dbReference>
<keyword evidence="5 7" id="KW-0472">Membrane</keyword>
<dbReference type="Pfam" id="PF00209">
    <property type="entry name" value="SNF"/>
    <property type="match status" value="2"/>
</dbReference>
<keyword evidence="4 7" id="KW-1133">Transmembrane helix</keyword>
<feature type="transmembrane region" description="Helical" evidence="7">
    <location>
        <begin position="385"/>
        <end position="403"/>
    </location>
</feature>
<sequence>MEKKTEQWSTRLGFILSSAGAAVGLGAIWKFPYMTGINGGGAFFFIFILFTVLIGLPLLIAEFVIGRGAQKEAVSAYQKLAPKKSIFSFIGHWGVIGAFILMSFYSVVGGWVLIYSLMSVPGMLITDGTDYAALFDTITGNPLLTVAGLAAFVLINSFVISNGIQNGIEKYNKVLMPLLFIFFIIIVARALTFEGAMEGIRFFLQPDFSQLNGENILYALGQAFFSLAVGISVMVTYSSYLAKDVSLTTSAVSVSIMNIMVSLLAGLAIFPIVFAFGLEPAEGPGLLFIVLPEAFSQMPFGELFLSLFLFLFLFAILTSSFSMLEIITSSINEKVKASRKTIAWAAGLAVFIFGIPAALSSNVLADFHIFGKTAFDASDFLVSNIMLPGGCLLIALFVGFKMNRTLVEQEFHAGNQFGNGMFQVWYQILRWLAPVMIIIVFLYSIRDILKI</sequence>
<accession>A0ABQ2P2K0</accession>
<protein>
    <recommendedName>
        <fullName evidence="6">Transporter</fullName>
    </recommendedName>
</protein>
<evidence type="ECO:0000256" key="1">
    <source>
        <dbReference type="ARBA" id="ARBA00004141"/>
    </source>
</evidence>
<keyword evidence="3 6" id="KW-0812">Transmembrane</keyword>
<dbReference type="CDD" id="cd10336">
    <property type="entry name" value="SLC6sbd_Tyt1-Like"/>
    <property type="match status" value="1"/>
</dbReference>
<feature type="transmembrane region" description="Helical" evidence="7">
    <location>
        <begin position="298"/>
        <end position="321"/>
    </location>
</feature>
<comment type="caution">
    <text evidence="8">The sequence shown here is derived from an EMBL/GenBank/DDBJ whole genome shotgun (WGS) entry which is preliminary data.</text>
</comment>
<feature type="transmembrane region" description="Helical" evidence="7">
    <location>
        <begin position="174"/>
        <end position="196"/>
    </location>
</feature>
<feature type="transmembrane region" description="Helical" evidence="7">
    <location>
        <begin position="424"/>
        <end position="445"/>
    </location>
</feature>
<evidence type="ECO:0000256" key="4">
    <source>
        <dbReference type="ARBA" id="ARBA00022989"/>
    </source>
</evidence>